<gene>
    <name evidence="5" type="ORF">P153DRAFT_206353</name>
</gene>
<dbReference type="GO" id="GO:0003682">
    <property type="term" value="F:chromatin binding"/>
    <property type="evidence" value="ECO:0007669"/>
    <property type="project" value="TreeGrafter"/>
</dbReference>
<keyword evidence="6" id="KW-1185">Reference proteome</keyword>
<dbReference type="EMBL" id="ML977503">
    <property type="protein sequence ID" value="KAF2130883.1"/>
    <property type="molecule type" value="Genomic_DNA"/>
</dbReference>
<dbReference type="RefSeq" id="XP_033525270.1">
    <property type="nucleotide sequence ID" value="XM_033662539.1"/>
</dbReference>
<organism evidence="5 6">
    <name type="scientific">Dothidotthia symphoricarpi CBS 119687</name>
    <dbReference type="NCBI Taxonomy" id="1392245"/>
    <lineage>
        <taxon>Eukaryota</taxon>
        <taxon>Fungi</taxon>
        <taxon>Dikarya</taxon>
        <taxon>Ascomycota</taxon>
        <taxon>Pezizomycotina</taxon>
        <taxon>Dothideomycetes</taxon>
        <taxon>Pleosporomycetidae</taxon>
        <taxon>Pleosporales</taxon>
        <taxon>Dothidotthiaceae</taxon>
        <taxon>Dothidotthia</taxon>
    </lineage>
</organism>
<proteinExistence type="predicted"/>
<evidence type="ECO:0000256" key="1">
    <source>
        <dbReference type="ARBA" id="ARBA00004123"/>
    </source>
</evidence>
<feature type="region of interest" description="Disordered" evidence="3">
    <location>
        <begin position="283"/>
        <end position="323"/>
    </location>
</feature>
<dbReference type="InterPro" id="IPR039781">
    <property type="entry name" value="Rad21/Rec8-like"/>
</dbReference>
<dbReference type="CDD" id="cd21789">
    <property type="entry name" value="Rad21_Rec8_M_SpRec8p-like"/>
    <property type="match status" value="1"/>
</dbReference>
<evidence type="ECO:0000313" key="6">
    <source>
        <dbReference type="Proteomes" id="UP000799771"/>
    </source>
</evidence>
<dbReference type="GO" id="GO:0007064">
    <property type="term" value="P:mitotic sister chromatid cohesion"/>
    <property type="evidence" value="ECO:0007669"/>
    <property type="project" value="TreeGrafter"/>
</dbReference>
<dbReference type="OrthoDB" id="5427633at2759"/>
<keyword evidence="2" id="KW-0539">Nucleus</keyword>
<dbReference type="GO" id="GO:0005634">
    <property type="term" value="C:nucleus"/>
    <property type="evidence" value="ECO:0007669"/>
    <property type="project" value="UniProtKB-SubCell"/>
</dbReference>
<sequence length="745" mass="80291">MFYSHEVLTNRKYGVATVWLVATLGNKSSLKKINRKQILDVDVTKACRTVVDPVAPMALRLQGNLLYGVSRVYLQQCGYVLSDAQNVQSQIRVLLRTVKNAGLDPEAGKARPEQLVLPDDPYFLPGFDLPPPELLAEFGLDFGPDQLHSGDSQALISFASQRSQSSQASAIGGLVLPSSSSGVPGDFQIEGDNGPGSVGGRSGMLGADNMMLDLADPDFTFDANGELVDFPPRSVMSGTPAMSGGAAMLSDAGASARVRREHEDGQQFGVQIPGDLMDLDLPNFADDLPDDSVVPASDQQQHSDQPEILESTSSVSAPMRRKKRAARVLPSDAAMEIHNRDLADWNLNYLQNMEVASRTKNRSHITQQAKKNAEYYMWGSGVGGIAHGFLGPTGTNPFDRFIGDNFFELFTGMSRKPVAGSKHDRDSGIDEATQQESRRVRHKTGESEEQIGRGAEDEGFFMPGGDEIELPREAGSALDDQHIFSAMPWNMSASIRGSSAVPRSGRGGVIGSGRGSRLVSASPLLGRGQPIGLDVLRSLDSDAFGGDDFGLLGPSSDYPEPAPPLQPSARVREALSAEGENFLTFVTDAITEKRSQAQYMSDDLQAAAIADIDEVSFEELLPPTENTKMIACQGFLMVLALGTKGMLDVQQPLEFGVINLKLTQKARAMQVVEISDGESSGEEDESEAADPVGQEAQGDEEMSADGEDESAQEDELEQEEGHFDEQFAAGHAAYEDDDRDSLYDD</sequence>
<dbReference type="InterPro" id="IPR006910">
    <property type="entry name" value="Rad21_Rec8_N"/>
</dbReference>
<feature type="region of interest" description="Disordered" evidence="3">
    <location>
        <begin position="417"/>
        <end position="451"/>
    </location>
</feature>
<accession>A0A6A6AI06</accession>
<dbReference type="GeneID" id="54402971"/>
<dbReference type="PANTHER" id="PTHR12585">
    <property type="entry name" value="SCC1 / RAD21 FAMILY MEMBER"/>
    <property type="match status" value="1"/>
</dbReference>
<dbReference type="AlphaFoldDB" id="A0A6A6AI06"/>
<evidence type="ECO:0000256" key="2">
    <source>
        <dbReference type="ARBA" id="ARBA00023242"/>
    </source>
</evidence>
<comment type="subcellular location">
    <subcellularLocation>
        <location evidence="1">Nucleus</location>
    </subcellularLocation>
</comment>
<evidence type="ECO:0000259" key="4">
    <source>
        <dbReference type="Pfam" id="PF04825"/>
    </source>
</evidence>
<dbReference type="PANTHER" id="PTHR12585:SF70">
    <property type="entry name" value="RAD21_REC8 N TERMINAL DOMAIN PROTEIN (AFU_ORTHOLOGUE AFUA_6G02900)"/>
    <property type="match status" value="1"/>
</dbReference>
<dbReference type="Pfam" id="PF04825">
    <property type="entry name" value="Rad21_Rec8_N"/>
    <property type="match status" value="1"/>
</dbReference>
<dbReference type="GO" id="GO:0030892">
    <property type="term" value="C:mitotic cohesin complex"/>
    <property type="evidence" value="ECO:0007669"/>
    <property type="project" value="TreeGrafter"/>
</dbReference>
<feature type="compositionally biased region" description="Acidic residues" evidence="3">
    <location>
        <begin position="675"/>
        <end position="688"/>
    </location>
</feature>
<evidence type="ECO:0000256" key="3">
    <source>
        <dbReference type="SAM" id="MobiDB-lite"/>
    </source>
</evidence>
<protein>
    <recommendedName>
        <fullName evidence="4">Rad21/Rec8-like protein N-terminal domain-containing protein</fullName>
    </recommendedName>
</protein>
<feature type="domain" description="Rad21/Rec8-like protein N-terminal" evidence="4">
    <location>
        <begin position="1"/>
        <end position="112"/>
    </location>
</feature>
<evidence type="ECO:0000313" key="5">
    <source>
        <dbReference type="EMBL" id="KAF2130883.1"/>
    </source>
</evidence>
<reference evidence="5" key="1">
    <citation type="journal article" date="2020" name="Stud. Mycol.">
        <title>101 Dothideomycetes genomes: a test case for predicting lifestyles and emergence of pathogens.</title>
        <authorList>
            <person name="Haridas S."/>
            <person name="Albert R."/>
            <person name="Binder M."/>
            <person name="Bloem J."/>
            <person name="Labutti K."/>
            <person name="Salamov A."/>
            <person name="Andreopoulos B."/>
            <person name="Baker S."/>
            <person name="Barry K."/>
            <person name="Bills G."/>
            <person name="Bluhm B."/>
            <person name="Cannon C."/>
            <person name="Castanera R."/>
            <person name="Culley D."/>
            <person name="Daum C."/>
            <person name="Ezra D."/>
            <person name="Gonzalez J."/>
            <person name="Henrissat B."/>
            <person name="Kuo A."/>
            <person name="Liang C."/>
            <person name="Lipzen A."/>
            <person name="Lutzoni F."/>
            <person name="Magnuson J."/>
            <person name="Mondo S."/>
            <person name="Nolan M."/>
            <person name="Ohm R."/>
            <person name="Pangilinan J."/>
            <person name="Park H.-J."/>
            <person name="Ramirez L."/>
            <person name="Alfaro M."/>
            <person name="Sun H."/>
            <person name="Tritt A."/>
            <person name="Yoshinaga Y."/>
            <person name="Zwiers L.-H."/>
            <person name="Turgeon B."/>
            <person name="Goodwin S."/>
            <person name="Spatafora J."/>
            <person name="Crous P."/>
            <person name="Grigoriev I."/>
        </authorList>
    </citation>
    <scope>NUCLEOTIDE SEQUENCE</scope>
    <source>
        <strain evidence="5">CBS 119687</strain>
    </source>
</reference>
<name>A0A6A6AI06_9PLEO</name>
<dbReference type="Proteomes" id="UP000799771">
    <property type="component" value="Unassembled WGS sequence"/>
</dbReference>
<feature type="region of interest" description="Disordered" evidence="3">
    <location>
        <begin position="673"/>
        <end position="745"/>
    </location>
</feature>
<feature type="compositionally biased region" description="Acidic residues" evidence="3">
    <location>
        <begin position="697"/>
        <end position="718"/>
    </location>
</feature>